<evidence type="ECO:0000256" key="7">
    <source>
        <dbReference type="ARBA" id="ARBA00022840"/>
    </source>
</evidence>
<dbReference type="SUPFAM" id="SSF52540">
    <property type="entry name" value="P-loop containing nucleoside triphosphate hydrolases"/>
    <property type="match status" value="1"/>
</dbReference>
<name>A0AA39YD22_9PEZI</name>
<evidence type="ECO:0000256" key="2">
    <source>
        <dbReference type="ARBA" id="ARBA00004286"/>
    </source>
</evidence>
<evidence type="ECO:0000256" key="1">
    <source>
        <dbReference type="ARBA" id="ARBA00004123"/>
    </source>
</evidence>
<evidence type="ECO:0000256" key="6">
    <source>
        <dbReference type="ARBA" id="ARBA00022763"/>
    </source>
</evidence>
<accession>A0AA39YD22</accession>
<evidence type="ECO:0000256" key="9">
    <source>
        <dbReference type="ARBA" id="ARBA00023172"/>
    </source>
</evidence>
<dbReference type="GO" id="GO:0035861">
    <property type="term" value="C:site of double-strand break"/>
    <property type="evidence" value="ECO:0007669"/>
    <property type="project" value="TreeGrafter"/>
</dbReference>
<keyword evidence="16" id="KW-1185">Reference proteome</keyword>
<keyword evidence="11" id="KW-0539">Nucleus</keyword>
<evidence type="ECO:0000256" key="10">
    <source>
        <dbReference type="ARBA" id="ARBA00023204"/>
    </source>
</evidence>
<feature type="compositionally biased region" description="Basic and acidic residues" evidence="13">
    <location>
        <begin position="34"/>
        <end position="50"/>
    </location>
</feature>
<evidence type="ECO:0000256" key="5">
    <source>
        <dbReference type="ARBA" id="ARBA00022741"/>
    </source>
</evidence>
<evidence type="ECO:0000256" key="13">
    <source>
        <dbReference type="SAM" id="MobiDB-lite"/>
    </source>
</evidence>
<comment type="caution">
    <text evidence="15">The sequence shown here is derived from an EMBL/GenBank/DDBJ whole genome shotgun (WGS) entry which is preliminary data.</text>
</comment>
<dbReference type="SUPFAM" id="SSF57997">
    <property type="entry name" value="Tropomyosin"/>
    <property type="match status" value="1"/>
</dbReference>
<protein>
    <recommendedName>
        <fullName evidence="14">RecF/RecN/SMC N-terminal domain-containing protein</fullName>
    </recommendedName>
</protein>
<keyword evidence="5" id="KW-0547">Nucleotide-binding</keyword>
<dbReference type="PANTHER" id="PTHR19306:SF6">
    <property type="entry name" value="STRUCTURAL MAINTENANCE OF CHROMOSOMES PROTEIN 6"/>
    <property type="match status" value="1"/>
</dbReference>
<dbReference type="GO" id="GO:0005634">
    <property type="term" value="C:nucleus"/>
    <property type="evidence" value="ECO:0007669"/>
    <property type="project" value="UniProtKB-SubCell"/>
</dbReference>
<dbReference type="AlphaFoldDB" id="A0AA39YD22"/>
<keyword evidence="9" id="KW-0233">DNA recombination</keyword>
<keyword evidence="6" id="KW-0227">DNA damage</keyword>
<evidence type="ECO:0000256" key="3">
    <source>
        <dbReference type="ARBA" id="ARBA00006793"/>
    </source>
</evidence>
<dbReference type="PANTHER" id="PTHR19306">
    <property type="entry name" value="STRUCTURAL MAINTENANCE OF CHROMOSOMES 5,6 SMC5, SMC6"/>
    <property type="match status" value="1"/>
</dbReference>
<proteinExistence type="inferred from homology"/>
<evidence type="ECO:0000313" key="16">
    <source>
        <dbReference type="Proteomes" id="UP001174936"/>
    </source>
</evidence>
<dbReference type="Proteomes" id="UP001174936">
    <property type="component" value="Unassembled WGS sequence"/>
</dbReference>
<evidence type="ECO:0000256" key="12">
    <source>
        <dbReference type="SAM" id="Coils"/>
    </source>
</evidence>
<gene>
    <name evidence="15" type="ORF">B0T16DRAFT_408777</name>
</gene>
<evidence type="ECO:0000256" key="11">
    <source>
        <dbReference type="ARBA" id="ARBA00023242"/>
    </source>
</evidence>
<reference evidence="15" key="1">
    <citation type="submission" date="2023-06" db="EMBL/GenBank/DDBJ databases">
        <title>Genome-scale phylogeny and comparative genomics of the fungal order Sordariales.</title>
        <authorList>
            <consortium name="Lawrence Berkeley National Laboratory"/>
            <person name="Hensen N."/>
            <person name="Bonometti L."/>
            <person name="Westerberg I."/>
            <person name="Brannstrom I.O."/>
            <person name="Guillou S."/>
            <person name="Cros-Aarteil S."/>
            <person name="Calhoun S."/>
            <person name="Haridas S."/>
            <person name="Kuo A."/>
            <person name="Mondo S."/>
            <person name="Pangilinan J."/>
            <person name="Riley R."/>
            <person name="Labutti K."/>
            <person name="Andreopoulos B."/>
            <person name="Lipzen A."/>
            <person name="Chen C."/>
            <person name="Yanf M."/>
            <person name="Daum C."/>
            <person name="Ng V."/>
            <person name="Clum A."/>
            <person name="Steindorff A."/>
            <person name="Ohm R."/>
            <person name="Martin F."/>
            <person name="Silar P."/>
            <person name="Natvig D."/>
            <person name="Lalanne C."/>
            <person name="Gautier V."/>
            <person name="Ament-Velasquez S.L."/>
            <person name="Kruys A."/>
            <person name="Hutchinson M.I."/>
            <person name="Powell A.J."/>
            <person name="Barry K."/>
            <person name="Miller A.N."/>
            <person name="Grigoriev I.V."/>
            <person name="Debuchy R."/>
            <person name="Gladieux P."/>
            <person name="Thoren M.H."/>
            <person name="Johannesson H."/>
        </authorList>
    </citation>
    <scope>NUCLEOTIDE SEQUENCE</scope>
    <source>
        <strain evidence="15">SMH2532-1</strain>
    </source>
</reference>
<dbReference type="Pfam" id="PF02463">
    <property type="entry name" value="SMC_N"/>
    <property type="match status" value="1"/>
</dbReference>
<feature type="compositionally biased region" description="Acidic residues" evidence="13">
    <location>
        <begin position="70"/>
        <end position="83"/>
    </location>
</feature>
<sequence length="1191" mass="135599">MRGRVSNAEAGTSRKRQRFAIADDGEADSDIEVQEARSQLRGDGNKRARISDAGSHKISRRRRDEPTPDSTEEGSDNGSDDGSDAAPSEAAVNEPPSSPPKTQYDALRDGNFEHLAHEAEDDQHATQRLLRFRPERMGDNAVADNAILQSIECINFMCHERLKCNLGPLLNFIVGENGSGKSAVLTAITLCLGGKASSTNRGGSLKSFIKEGCEHARLIVNIKNEGHDAYRPEVYGESIIVERHFSKKGTSGFRVKSATGQTITTKKQEIEEIVEYFALQVDNPLNVLSQDNARQFLNASTKAQKYQFFVEGVQLQQLDNDYRLINENLDGMVAKVPDQEARVKHAEKELSEIKQKMDAMQGNVKIRAKYRVVRGQMVWQQVEAEERRLKTKQDELAECIANVAEMEQQVKEKQTELDAADERITRLEQGIEEAKAEMGTAQEQAQEAELAFKEMGKEVKRLVVEEREAKGSLDNAQQNVKDTQEKIALEERRLEDANGQAHTAKLQDLEEAKKKVEDAKKAVDDNKAAEPRLKELHEEAKKRVALKEKEFSSKKNEITFVDEKIRALERNMRSLYDGYEAAVPRLVKAINENEHRFKHKPIGPLGAHIQLLKPQWSAILETTLGKNLNGFLVSNNEDSKVLAGMMRNANVRDCPIFVSKNRQELNLNGHEPDESFDTILRVLKFDNNLVRDQLILSNMIEQVVLTPERTHGEKIMFDGSPPRNVKAVICFQTGTRGNGLRLTENHGNLGSSPIQIPNNLRPRMQGDTGSETVFLKEQYRQLESEYRALEGERRRLAQEVQRCDTDVKRNKAERNKLEAKARNAQVAVEHVEQDLDQFDGVDGRLQNLKEQLAEYMQERDHHGLQYGALRVKKTAQNAELEELVRRKREAVAQFEDAKERVNKVERKHKQKKDGRRVILTDLHSAIASVELFKERVTRKEEQIRAQQATIDEFTEGAIKIAPTRLEIPEGETYESLEKLYKTLEKRILEAEKRQGMSEAEINKAFVEKTEAKKREVGILNSILEVNQGLKQTLNIRLEKWRNFQRHITAQSRSNFQYLLAERGFRGKLLFDHRRKLLDLQVEPDKTEKRTEGRSTKTLSGGEKSFSSICLLLSIWEAMGSPLRCLDEFDVFMDNVNRAISTNMLITAARRSVNRQYIFITPNAIEGRAKLDKDVKIIRLTDPRQRRLDNMQ</sequence>
<evidence type="ECO:0000256" key="4">
    <source>
        <dbReference type="ARBA" id="ARBA00022454"/>
    </source>
</evidence>
<keyword evidence="4" id="KW-0158">Chromosome</keyword>
<dbReference type="InterPro" id="IPR003395">
    <property type="entry name" value="RecF/RecN/SMC_N"/>
</dbReference>
<dbReference type="GO" id="GO:0005524">
    <property type="term" value="F:ATP binding"/>
    <property type="evidence" value="ECO:0007669"/>
    <property type="project" value="UniProtKB-KW"/>
</dbReference>
<keyword evidence="7" id="KW-0067">ATP-binding</keyword>
<organism evidence="15 16">
    <name type="scientific">Cercophora newfieldiana</name>
    <dbReference type="NCBI Taxonomy" id="92897"/>
    <lineage>
        <taxon>Eukaryota</taxon>
        <taxon>Fungi</taxon>
        <taxon>Dikarya</taxon>
        <taxon>Ascomycota</taxon>
        <taxon>Pezizomycotina</taxon>
        <taxon>Sordariomycetes</taxon>
        <taxon>Sordariomycetidae</taxon>
        <taxon>Sordariales</taxon>
        <taxon>Lasiosphaeriaceae</taxon>
        <taxon>Cercophora</taxon>
    </lineage>
</organism>
<evidence type="ECO:0000259" key="14">
    <source>
        <dbReference type="Pfam" id="PF02463"/>
    </source>
</evidence>
<dbReference type="InterPro" id="IPR027417">
    <property type="entry name" value="P-loop_NTPase"/>
</dbReference>
<keyword evidence="8 12" id="KW-0175">Coiled coil</keyword>
<feature type="coiled-coil region" evidence="12">
    <location>
        <begin position="772"/>
        <end position="949"/>
    </location>
</feature>
<feature type="domain" description="RecF/RecN/SMC N-terminal" evidence="14">
    <location>
        <begin position="148"/>
        <end position="1160"/>
    </location>
</feature>
<dbReference type="GO" id="GO:0030915">
    <property type="term" value="C:Smc5-Smc6 complex"/>
    <property type="evidence" value="ECO:0007669"/>
    <property type="project" value="TreeGrafter"/>
</dbReference>
<dbReference type="EMBL" id="JAULSV010000003">
    <property type="protein sequence ID" value="KAK0648780.1"/>
    <property type="molecule type" value="Genomic_DNA"/>
</dbReference>
<feature type="coiled-coil region" evidence="12">
    <location>
        <begin position="336"/>
        <end position="557"/>
    </location>
</feature>
<feature type="region of interest" description="Disordered" evidence="13">
    <location>
        <begin position="1"/>
        <end position="106"/>
    </location>
</feature>
<dbReference type="GO" id="GO:0003684">
    <property type="term" value="F:damaged DNA binding"/>
    <property type="evidence" value="ECO:0007669"/>
    <property type="project" value="TreeGrafter"/>
</dbReference>
<comment type="similarity">
    <text evidence="3">Belongs to the SMC family. SMC6 subfamily.</text>
</comment>
<comment type="subcellular location">
    <subcellularLocation>
        <location evidence="2">Chromosome</location>
    </subcellularLocation>
    <subcellularLocation>
        <location evidence="1">Nucleus</location>
    </subcellularLocation>
</comment>
<dbReference type="GO" id="GO:0003697">
    <property type="term" value="F:single-stranded DNA binding"/>
    <property type="evidence" value="ECO:0007669"/>
    <property type="project" value="TreeGrafter"/>
</dbReference>
<evidence type="ECO:0000313" key="15">
    <source>
        <dbReference type="EMBL" id="KAK0648780.1"/>
    </source>
</evidence>
<evidence type="ECO:0000256" key="8">
    <source>
        <dbReference type="ARBA" id="ARBA00023054"/>
    </source>
</evidence>
<feature type="compositionally biased region" description="Acidic residues" evidence="13">
    <location>
        <begin position="23"/>
        <end position="33"/>
    </location>
</feature>
<dbReference type="GO" id="GO:0000724">
    <property type="term" value="P:double-strand break repair via homologous recombination"/>
    <property type="evidence" value="ECO:0007669"/>
    <property type="project" value="TreeGrafter"/>
</dbReference>
<keyword evidence="10" id="KW-0234">DNA repair</keyword>
<dbReference type="Gene3D" id="3.40.50.300">
    <property type="entry name" value="P-loop containing nucleotide triphosphate hydrolases"/>
    <property type="match status" value="2"/>
</dbReference>